<keyword evidence="5" id="KW-0498">Mitosis</keyword>
<organism evidence="10 11">
    <name type="scientific">Podila minutissima</name>
    <dbReference type="NCBI Taxonomy" id="64525"/>
    <lineage>
        <taxon>Eukaryota</taxon>
        <taxon>Fungi</taxon>
        <taxon>Fungi incertae sedis</taxon>
        <taxon>Mucoromycota</taxon>
        <taxon>Mortierellomycotina</taxon>
        <taxon>Mortierellomycetes</taxon>
        <taxon>Mortierellales</taxon>
        <taxon>Mortierellaceae</taxon>
        <taxon>Podila</taxon>
    </lineage>
</organism>
<evidence type="ECO:0000313" key="10">
    <source>
        <dbReference type="EMBL" id="KAF9336883.1"/>
    </source>
</evidence>
<keyword evidence="4" id="KW-0132">Cell division</keyword>
<dbReference type="Gene3D" id="1.25.10.10">
    <property type="entry name" value="Leucine-rich Repeat Variant"/>
    <property type="match status" value="1"/>
</dbReference>
<comment type="similarity">
    <text evidence="2">Belongs to the CND3 (condensin subunit 3) family.</text>
</comment>
<dbReference type="Proteomes" id="UP000696485">
    <property type="component" value="Unassembled WGS sequence"/>
</dbReference>
<keyword evidence="11" id="KW-1185">Reference proteome</keyword>
<dbReference type="InterPro" id="IPR027165">
    <property type="entry name" value="CND3"/>
</dbReference>
<feature type="compositionally biased region" description="Low complexity" evidence="8">
    <location>
        <begin position="1078"/>
        <end position="1091"/>
    </location>
</feature>
<keyword evidence="7" id="KW-0131">Cell cycle</keyword>
<keyword evidence="6" id="KW-0226">DNA condensation</keyword>
<dbReference type="PANTHER" id="PTHR14418:SF5">
    <property type="entry name" value="CONDENSIN COMPLEX SUBUNIT 3"/>
    <property type="match status" value="1"/>
</dbReference>
<sequence length="1139" mass="129427">MAKAKTKIVDGDTAESAIAGSGTTTPSKSTPSKPRTSRPRKQNALDTLRTDIPHIFQESQKTAANHRKNAIKLRKIQEQCSELDGESGEAAFNKEFIRNLNVVLAIKKKEPAADKVIQFVSSFILCTREKDMANATNEEEEGEGISSRFVEHLMRHLLKGVRVKEKQVRLRSCQLIALSTNSLGAMDDDLYTQLKDSLMERVKDKESAVRVQAVFALSKLQSGEEDEIENDDEENVVQVMIDLMQHDPSADVRRSALFNIEHTKKTLPYILERARDTDPYNRRGVFSKPMEEIPDFRVLSIGDREKLLRYGLSDRDAGVKKACTKMLATRWIQQADDNLLEFLERLDVMSSNVADDVLQAFFAYRGDILGGLVFNDVFWVNLTVESAFLVRAYAEYCHKTEDDLQFEKAVPEVTRHAFYIQKYSNAMQEADEEDRPEAEFIVTQLLMIAKLLDYADENGRRKMFNLLREMLMLDDIPDKHLDCIVETMGRISLNEKDFTRIVIEIISDIRASIDEQEYLRNPEASEDEDDSPDDQTMDLTETPRKRKRSVAEKTRRRSLAMEEVGQNTNELDTMLTRVRCLTITKFMLQRSTEPLKENSYMYGLLNELVIPALARQEEVMQELGLQCLGLICALDQNLAQSNMELFLTCIFADQASDQLHQLSLKIVFDLLLTFGMAAMSEQTTEKVIIDNLTMSLEGEQPELQAIAAEGLCKLMLTRMLKNPEVLKSLIILYFDPSTSENYHLRQCLSYFMQVYFHSSHDNQGMLSDIFVPIMVALIKMYNRTDRNAEMPTPVVIAQQMLEWCEPRRVLGADADKGPVVSSGIDFGLAAKIAIDFVKAMFKQQDEKEEDTAARKFLPSILFKMRIDGDAGETRLKGLTLLLGNLKEKNHITEKSGKKHLQSVEKNILKFFEDAPEALDEAELTKVNELADEFTFLAQFASDDEPEVEPVAPTTSARRGARAKPTAENEKVDKLFQEVDAILQSSDEDLDLDNLHVNDDDVEEDTTSKANAKGKSKAKAKPAPKPQPRPKPKARRKGRKVVEESEESEEEEELEHDEEEEDVSDEELTRPVRSTRRGQQQQQQEQSKATRSSPRKSKTPTPSPVKSKDKGKGKKMFSLDDDEDEEEEEEEDDSGSEFED</sequence>
<feature type="domain" description="Nuclear condensin complex subunit 3 C-terminal" evidence="9">
    <location>
        <begin position="579"/>
        <end position="857"/>
    </location>
</feature>
<dbReference type="GO" id="GO:0000796">
    <property type="term" value="C:condensin complex"/>
    <property type="evidence" value="ECO:0007669"/>
    <property type="project" value="InterPro"/>
</dbReference>
<evidence type="ECO:0000256" key="7">
    <source>
        <dbReference type="ARBA" id="ARBA00023306"/>
    </source>
</evidence>
<dbReference type="PANTHER" id="PTHR14418">
    <property type="entry name" value="CONDENSIN COMPLEX SUBUNIT 3-RELATED"/>
    <property type="match status" value="1"/>
</dbReference>
<evidence type="ECO:0000256" key="2">
    <source>
        <dbReference type="ARBA" id="ARBA00006533"/>
    </source>
</evidence>
<dbReference type="InterPro" id="IPR025977">
    <property type="entry name" value="Cnd3_C"/>
</dbReference>
<name>A0A9P5VQT5_9FUNG</name>
<evidence type="ECO:0000256" key="3">
    <source>
        <dbReference type="ARBA" id="ARBA00022454"/>
    </source>
</evidence>
<feature type="compositionally biased region" description="Acidic residues" evidence="8">
    <location>
        <begin position="1043"/>
        <end position="1065"/>
    </location>
</feature>
<dbReference type="SUPFAM" id="SSF48371">
    <property type="entry name" value="ARM repeat"/>
    <property type="match status" value="1"/>
</dbReference>
<dbReference type="EMBL" id="JAAAUY010000043">
    <property type="protein sequence ID" value="KAF9336883.1"/>
    <property type="molecule type" value="Genomic_DNA"/>
</dbReference>
<protein>
    <recommendedName>
        <fullName evidence="9">Nuclear condensin complex subunit 3 C-terminal domain-containing protein</fullName>
    </recommendedName>
</protein>
<dbReference type="GO" id="GO:0007076">
    <property type="term" value="P:mitotic chromosome condensation"/>
    <property type="evidence" value="ECO:0007669"/>
    <property type="project" value="InterPro"/>
</dbReference>
<proteinExistence type="inferred from homology"/>
<feature type="region of interest" description="Disordered" evidence="8">
    <location>
        <begin position="517"/>
        <end position="562"/>
    </location>
</feature>
<evidence type="ECO:0000259" key="9">
    <source>
        <dbReference type="Pfam" id="PF12719"/>
    </source>
</evidence>
<keyword evidence="3" id="KW-0158">Chromosome</keyword>
<evidence type="ECO:0000256" key="4">
    <source>
        <dbReference type="ARBA" id="ARBA00022618"/>
    </source>
</evidence>
<feature type="compositionally biased region" description="Basic residues" evidence="8">
    <location>
        <begin position="1011"/>
        <end position="1038"/>
    </location>
</feature>
<reference evidence="10" key="1">
    <citation type="journal article" date="2020" name="Fungal Divers.">
        <title>Resolving the Mortierellaceae phylogeny through synthesis of multi-gene phylogenetics and phylogenomics.</title>
        <authorList>
            <person name="Vandepol N."/>
            <person name="Liber J."/>
            <person name="Desiro A."/>
            <person name="Na H."/>
            <person name="Kennedy M."/>
            <person name="Barry K."/>
            <person name="Grigoriev I.V."/>
            <person name="Miller A.N."/>
            <person name="O'Donnell K."/>
            <person name="Stajich J.E."/>
            <person name="Bonito G."/>
        </authorList>
    </citation>
    <scope>NUCLEOTIDE SEQUENCE</scope>
    <source>
        <strain evidence="10">NVP1</strain>
    </source>
</reference>
<dbReference type="GO" id="GO:0051301">
    <property type="term" value="P:cell division"/>
    <property type="evidence" value="ECO:0007669"/>
    <property type="project" value="UniProtKB-KW"/>
</dbReference>
<feature type="compositionally biased region" description="Acidic residues" evidence="8">
    <location>
        <begin position="524"/>
        <end position="536"/>
    </location>
</feature>
<dbReference type="InterPro" id="IPR016024">
    <property type="entry name" value="ARM-type_fold"/>
</dbReference>
<dbReference type="Pfam" id="PF12719">
    <property type="entry name" value="Cnd3"/>
    <property type="match status" value="1"/>
</dbReference>
<evidence type="ECO:0000256" key="1">
    <source>
        <dbReference type="ARBA" id="ARBA00004286"/>
    </source>
</evidence>
<accession>A0A9P5VQT5</accession>
<evidence type="ECO:0000256" key="8">
    <source>
        <dbReference type="SAM" id="MobiDB-lite"/>
    </source>
</evidence>
<feature type="region of interest" description="Disordered" evidence="8">
    <location>
        <begin position="941"/>
        <end position="971"/>
    </location>
</feature>
<comment type="caution">
    <text evidence="10">The sequence shown here is derived from an EMBL/GenBank/DDBJ whole genome shotgun (WGS) entry which is preliminary data.</text>
</comment>
<dbReference type="InterPro" id="IPR011989">
    <property type="entry name" value="ARM-like"/>
</dbReference>
<feature type="compositionally biased region" description="Acidic residues" evidence="8">
    <location>
        <begin position="1118"/>
        <end position="1139"/>
    </location>
</feature>
<dbReference type="GO" id="GO:0000793">
    <property type="term" value="C:condensed chromosome"/>
    <property type="evidence" value="ECO:0007669"/>
    <property type="project" value="TreeGrafter"/>
</dbReference>
<gene>
    <name evidence="10" type="ORF">BG006_006991</name>
</gene>
<evidence type="ECO:0000313" key="11">
    <source>
        <dbReference type="Proteomes" id="UP000696485"/>
    </source>
</evidence>
<comment type="subcellular location">
    <subcellularLocation>
        <location evidence="1">Chromosome</location>
    </subcellularLocation>
</comment>
<evidence type="ECO:0000256" key="6">
    <source>
        <dbReference type="ARBA" id="ARBA00023067"/>
    </source>
</evidence>
<evidence type="ECO:0000256" key="5">
    <source>
        <dbReference type="ARBA" id="ARBA00022776"/>
    </source>
</evidence>
<feature type="compositionally biased region" description="Low complexity" evidence="8">
    <location>
        <begin position="23"/>
        <end position="34"/>
    </location>
</feature>
<feature type="compositionally biased region" description="Basic residues" evidence="8">
    <location>
        <begin position="544"/>
        <end position="558"/>
    </location>
</feature>
<feature type="region of interest" description="Disordered" evidence="8">
    <location>
        <begin position="1"/>
        <end position="43"/>
    </location>
</feature>
<dbReference type="AlphaFoldDB" id="A0A9P5VQT5"/>
<feature type="region of interest" description="Disordered" evidence="8">
    <location>
        <begin position="996"/>
        <end position="1139"/>
    </location>
</feature>